<dbReference type="EMBL" id="JAVXUP010000194">
    <property type="protein sequence ID" value="KAK3034712.1"/>
    <property type="molecule type" value="Genomic_DNA"/>
</dbReference>
<evidence type="ECO:0000313" key="3">
    <source>
        <dbReference type="Proteomes" id="UP001188597"/>
    </source>
</evidence>
<dbReference type="InterPro" id="IPR007789">
    <property type="entry name" value="DUF688"/>
</dbReference>
<feature type="region of interest" description="Disordered" evidence="1">
    <location>
        <begin position="1"/>
        <end position="83"/>
    </location>
</feature>
<evidence type="ECO:0000313" key="2">
    <source>
        <dbReference type="EMBL" id="KAK3034712.1"/>
    </source>
</evidence>
<dbReference type="Proteomes" id="UP001188597">
    <property type="component" value="Unassembled WGS sequence"/>
</dbReference>
<feature type="compositionally biased region" description="Basic and acidic residues" evidence="1">
    <location>
        <begin position="1"/>
        <end position="16"/>
    </location>
</feature>
<protein>
    <submittedName>
        <fullName evidence="2">Uncharacterized protein</fullName>
    </submittedName>
</protein>
<keyword evidence="3" id="KW-1185">Reference proteome</keyword>
<comment type="caution">
    <text evidence="2">The sequence shown here is derived from an EMBL/GenBank/DDBJ whole genome shotgun (WGS) entry which is preliminary data.</text>
</comment>
<dbReference type="PANTHER" id="PTHR34371">
    <property type="entry name" value="OS01G0551000 PROTEIN"/>
    <property type="match status" value="1"/>
</dbReference>
<name>A0AA89BFK6_9ASTE</name>
<accession>A0AA89BFK6</accession>
<feature type="compositionally biased region" description="Low complexity" evidence="1">
    <location>
        <begin position="61"/>
        <end position="76"/>
    </location>
</feature>
<reference evidence="2" key="1">
    <citation type="submission" date="2022-12" db="EMBL/GenBank/DDBJ databases">
        <title>Draft genome assemblies for two species of Escallonia (Escalloniales).</title>
        <authorList>
            <person name="Chanderbali A."/>
            <person name="Dervinis C."/>
            <person name="Anghel I."/>
            <person name="Soltis D."/>
            <person name="Soltis P."/>
            <person name="Zapata F."/>
        </authorList>
    </citation>
    <scope>NUCLEOTIDE SEQUENCE</scope>
    <source>
        <strain evidence="2">UCBG64.0493</strain>
        <tissue evidence="2">Leaf</tissue>
    </source>
</reference>
<dbReference type="PANTHER" id="PTHR34371:SF6">
    <property type="entry name" value="MEMBRANE-ASSOCIATED KINASE REGULATOR 6"/>
    <property type="match status" value="1"/>
</dbReference>
<sequence length="211" mass="23084">MTNTNQEREMEEREGRSSSTPKLSLYALPNKPQEPPGLLTPPLHTLASVPFKWEEAPGKPRPSTAPSAAASPPSKSKAARCLDLPPRLLVTESAKVTSMPSPTTVLDGPYVGRTFSFSWSFRSPEERKVGGGVKYGKRESKERIPFSSWRWGSSKDYGGPIGGSFDISYPACGGSMDDTTKVKITRASIYGSFKQAVPWRRGQDKTRKMGS</sequence>
<organism evidence="2 3">
    <name type="scientific">Escallonia herrerae</name>
    <dbReference type="NCBI Taxonomy" id="1293975"/>
    <lineage>
        <taxon>Eukaryota</taxon>
        <taxon>Viridiplantae</taxon>
        <taxon>Streptophyta</taxon>
        <taxon>Embryophyta</taxon>
        <taxon>Tracheophyta</taxon>
        <taxon>Spermatophyta</taxon>
        <taxon>Magnoliopsida</taxon>
        <taxon>eudicotyledons</taxon>
        <taxon>Gunneridae</taxon>
        <taxon>Pentapetalae</taxon>
        <taxon>asterids</taxon>
        <taxon>campanulids</taxon>
        <taxon>Escalloniales</taxon>
        <taxon>Escalloniaceae</taxon>
        <taxon>Escallonia</taxon>
    </lineage>
</organism>
<gene>
    <name evidence="2" type="ORF">RJ639_032665</name>
</gene>
<dbReference type="Pfam" id="PF05097">
    <property type="entry name" value="DUF688"/>
    <property type="match status" value="1"/>
</dbReference>
<evidence type="ECO:0000256" key="1">
    <source>
        <dbReference type="SAM" id="MobiDB-lite"/>
    </source>
</evidence>
<dbReference type="AlphaFoldDB" id="A0AA89BFK6"/>
<proteinExistence type="predicted"/>